<gene>
    <name evidence="3" type="ORF">RJ641_008816</name>
</gene>
<dbReference type="PANTHER" id="PTHR47676:SF1">
    <property type="entry name" value="SMR DOMAIN-CONTAINING PROTEIN"/>
    <property type="match status" value="1"/>
</dbReference>
<evidence type="ECO:0000259" key="2">
    <source>
        <dbReference type="PROSITE" id="PS50828"/>
    </source>
</evidence>
<feature type="compositionally biased region" description="Polar residues" evidence="1">
    <location>
        <begin position="198"/>
        <end position="220"/>
    </location>
</feature>
<keyword evidence="4" id="KW-1185">Reference proteome</keyword>
<dbReference type="InterPro" id="IPR002625">
    <property type="entry name" value="Smr_dom"/>
</dbReference>
<evidence type="ECO:0000256" key="1">
    <source>
        <dbReference type="SAM" id="MobiDB-lite"/>
    </source>
</evidence>
<dbReference type="Pfam" id="PF24767">
    <property type="entry name" value="UBA_At5g58720"/>
    <property type="match status" value="1"/>
</dbReference>
<dbReference type="InterPro" id="IPR013899">
    <property type="entry name" value="DUF1771"/>
</dbReference>
<feature type="region of interest" description="Disordered" evidence="1">
    <location>
        <begin position="72"/>
        <end position="111"/>
    </location>
</feature>
<dbReference type="AlphaFoldDB" id="A0AAN8VD54"/>
<feature type="compositionally biased region" description="Basic residues" evidence="1">
    <location>
        <begin position="1"/>
        <end position="12"/>
    </location>
</feature>
<dbReference type="Pfam" id="PF08590">
    <property type="entry name" value="DUF1771"/>
    <property type="match status" value="1"/>
</dbReference>
<feature type="compositionally biased region" description="Low complexity" evidence="1">
    <location>
        <begin position="221"/>
        <end position="230"/>
    </location>
</feature>
<dbReference type="Gene3D" id="3.30.1370.110">
    <property type="match status" value="1"/>
</dbReference>
<comment type="caution">
    <text evidence="3">The sequence shown here is derived from an EMBL/GenBank/DDBJ whole genome shotgun (WGS) entry which is preliminary data.</text>
</comment>
<dbReference type="PROSITE" id="PS50828">
    <property type="entry name" value="SMR"/>
    <property type="match status" value="1"/>
</dbReference>
<dbReference type="InterPro" id="IPR055319">
    <property type="entry name" value="At5g58720-like"/>
</dbReference>
<accession>A0AAN8VD54</accession>
<reference evidence="3 4" key="1">
    <citation type="submission" date="2023-12" db="EMBL/GenBank/DDBJ databases">
        <title>A high-quality genome assembly for Dillenia turbinata (Dilleniales).</title>
        <authorList>
            <person name="Chanderbali A."/>
        </authorList>
    </citation>
    <scope>NUCLEOTIDE SEQUENCE [LARGE SCALE GENOMIC DNA]</scope>
    <source>
        <strain evidence="3">LSX21</strain>
        <tissue evidence="3">Leaf</tissue>
    </source>
</reference>
<dbReference type="SMART" id="SM01162">
    <property type="entry name" value="DUF1771"/>
    <property type="match status" value="1"/>
</dbReference>
<feature type="region of interest" description="Disordered" evidence="1">
    <location>
        <begin position="198"/>
        <end position="231"/>
    </location>
</feature>
<protein>
    <recommendedName>
        <fullName evidence="2">Smr domain-containing protein</fullName>
    </recommendedName>
</protein>
<sequence length="494" mass="54221">MKPQKKKKKRSQASKPAVKQPPPAKQGDENNGDVQVLQTLAEAFSSISTEDISSAFKEANGDPNKAAEILSTFADDPPTSSNNSNSGSSSSQVSEVINERKDNPVNYGARAKGAKNSKRIVASSGTVSTVLGKDYLVSSPNKCFLRPKRNWNQPVDKEDAEQFLCSMLGNDCDLNMAVALNALLNLAATSFDQFSSGRSYRSSADTEENASSVDNFTDRTSNSASYSSESELQDGIRFTGSDCRSYSGALNSEPCVSTSLSKAKPDPSQMVLEYLFNIHRSIEHEPSTMNWRNVVKKLERLGQGFDSCSSTNEEPQQNIHASGNEYQVCRTAAKAHWESMRSYYQKAATAYANGQRHYASYLSEQGRLETARAQKADEKASQEIFRARNKGIENVITIDLHGQHVKEAIKLLKIHLLFAVKLLRVITGCGSHGARKSKLNQAVTDLVEKEGIEWHEDSPGSILIKFSGPREFSFLNSNEDSELVKPLAELGPAR</sequence>
<dbReference type="InterPro" id="IPR056254">
    <property type="entry name" value="At5g58720/SDE5-like_UBA-like"/>
</dbReference>
<feature type="compositionally biased region" description="Low complexity" evidence="1">
    <location>
        <begin position="80"/>
        <end position="91"/>
    </location>
</feature>
<feature type="region of interest" description="Disordered" evidence="1">
    <location>
        <begin position="1"/>
        <end position="34"/>
    </location>
</feature>
<dbReference type="InterPro" id="IPR036063">
    <property type="entry name" value="Smr_dom_sf"/>
</dbReference>
<name>A0AAN8VD54_9MAGN</name>
<dbReference type="PANTHER" id="PTHR47676">
    <property type="entry name" value="OS01G0225100 PROTEIN"/>
    <property type="match status" value="1"/>
</dbReference>
<evidence type="ECO:0000313" key="4">
    <source>
        <dbReference type="Proteomes" id="UP001370490"/>
    </source>
</evidence>
<feature type="domain" description="Smr" evidence="2">
    <location>
        <begin position="398"/>
        <end position="469"/>
    </location>
</feature>
<evidence type="ECO:0000313" key="3">
    <source>
        <dbReference type="EMBL" id="KAK6927097.1"/>
    </source>
</evidence>
<dbReference type="CDD" id="cd14279">
    <property type="entry name" value="CUE"/>
    <property type="match status" value="1"/>
</dbReference>
<dbReference type="Proteomes" id="UP001370490">
    <property type="component" value="Unassembled WGS sequence"/>
</dbReference>
<dbReference type="SMART" id="SM00463">
    <property type="entry name" value="SMR"/>
    <property type="match status" value="1"/>
</dbReference>
<dbReference type="SUPFAM" id="SSF160443">
    <property type="entry name" value="SMR domain-like"/>
    <property type="match status" value="1"/>
</dbReference>
<organism evidence="3 4">
    <name type="scientific">Dillenia turbinata</name>
    <dbReference type="NCBI Taxonomy" id="194707"/>
    <lineage>
        <taxon>Eukaryota</taxon>
        <taxon>Viridiplantae</taxon>
        <taxon>Streptophyta</taxon>
        <taxon>Embryophyta</taxon>
        <taxon>Tracheophyta</taxon>
        <taxon>Spermatophyta</taxon>
        <taxon>Magnoliopsida</taxon>
        <taxon>eudicotyledons</taxon>
        <taxon>Gunneridae</taxon>
        <taxon>Pentapetalae</taxon>
        <taxon>Dilleniales</taxon>
        <taxon>Dilleniaceae</taxon>
        <taxon>Dillenia</taxon>
    </lineage>
</organism>
<dbReference type="EMBL" id="JBAMMX010000015">
    <property type="protein sequence ID" value="KAK6927097.1"/>
    <property type="molecule type" value="Genomic_DNA"/>
</dbReference>
<proteinExistence type="predicted"/>